<dbReference type="HOGENOM" id="CLU_142668_4_0_7"/>
<gene>
    <name evidence="1" type="ordered locus">Gmet_1149</name>
</gene>
<sequence length="95" mass="10928">MDERKEYVEKLSAQIVEWDAQIDRLKDKAESATPEERFDYHNTITALQLKRDEAAEKLQGISAATDDEWEDLKTGTEQIWGEVKSILCDAIKKVT</sequence>
<name>Q39WI7_GEOMG</name>
<reference evidence="1 2" key="1">
    <citation type="submission" date="2005-10" db="EMBL/GenBank/DDBJ databases">
        <title>Complete sequence of Geobacter metallireducens GS-15.</title>
        <authorList>
            <consortium name="US DOE Joint Genome Institute"/>
            <person name="Copeland A."/>
            <person name="Lucas S."/>
            <person name="Lapidus A."/>
            <person name="Barry K."/>
            <person name="Detter J.C."/>
            <person name="Glavina T."/>
            <person name="Hammon N."/>
            <person name="Israni S."/>
            <person name="Pitluck S."/>
            <person name="Di Bartolo G."/>
            <person name="Chain P."/>
            <person name="Schmutz J."/>
            <person name="Larimer F."/>
            <person name="Land M."/>
            <person name="Kyrpides N."/>
            <person name="Ivanova N."/>
            <person name="Richardson P."/>
        </authorList>
    </citation>
    <scope>NUCLEOTIDE SEQUENCE [LARGE SCALE GENOMIC DNA]</scope>
    <source>
        <strain evidence="2">ATCC 53774 / DSM 7210 / GS-15</strain>
    </source>
</reference>
<dbReference type="eggNOG" id="ENOG5032YVY">
    <property type="taxonomic scope" value="Bacteria"/>
</dbReference>
<evidence type="ECO:0000313" key="2">
    <source>
        <dbReference type="Proteomes" id="UP000007073"/>
    </source>
</evidence>
<accession>Q39WI7</accession>
<evidence type="ECO:0000313" key="1">
    <source>
        <dbReference type="EMBL" id="ABB31387.1"/>
    </source>
</evidence>
<dbReference type="EMBL" id="CP000148">
    <property type="protein sequence ID" value="ABB31387.1"/>
    <property type="molecule type" value="Genomic_DNA"/>
</dbReference>
<protein>
    <recommendedName>
        <fullName evidence="3">Coiled coil domain-containing protein</fullName>
    </recommendedName>
</protein>
<dbReference type="KEGG" id="gme:Gmet_1149"/>
<dbReference type="Proteomes" id="UP000007073">
    <property type="component" value="Chromosome"/>
</dbReference>
<proteinExistence type="predicted"/>
<reference evidence="1 2" key="2">
    <citation type="journal article" date="2009" name="BMC Microbiol.">
        <title>The genome sequence of Geobacter metallireducens: features of metabolism, physiology and regulation common and dissimilar to Geobacter sulfurreducens.</title>
        <authorList>
            <person name="Aklujkar M."/>
            <person name="Krushkal J."/>
            <person name="DiBartolo G."/>
            <person name="Lapidus A."/>
            <person name="Land M.L."/>
            <person name="Lovley D.R."/>
        </authorList>
    </citation>
    <scope>NUCLEOTIDE SEQUENCE [LARGE SCALE GENOMIC DNA]</scope>
    <source>
        <strain evidence="2">ATCC 53774 / DSM 7210 / GS-15</strain>
    </source>
</reference>
<dbReference type="RefSeq" id="WP_004513414.1">
    <property type="nucleotide sequence ID" value="NC_007517.1"/>
</dbReference>
<keyword evidence="2" id="KW-1185">Reference proteome</keyword>
<dbReference type="AlphaFoldDB" id="Q39WI7"/>
<organism evidence="1 2">
    <name type="scientific">Geobacter metallireducens (strain ATCC 53774 / DSM 7210 / GS-15)</name>
    <dbReference type="NCBI Taxonomy" id="269799"/>
    <lineage>
        <taxon>Bacteria</taxon>
        <taxon>Pseudomonadati</taxon>
        <taxon>Thermodesulfobacteriota</taxon>
        <taxon>Desulfuromonadia</taxon>
        <taxon>Geobacterales</taxon>
        <taxon>Geobacteraceae</taxon>
        <taxon>Geobacter</taxon>
    </lineage>
</organism>
<dbReference type="STRING" id="269799.Gmet_1149"/>
<evidence type="ECO:0008006" key="3">
    <source>
        <dbReference type="Google" id="ProtNLM"/>
    </source>
</evidence>